<feature type="transmembrane region" description="Helical" evidence="2">
    <location>
        <begin position="406"/>
        <end position="433"/>
    </location>
</feature>
<reference evidence="4 5" key="1">
    <citation type="submission" date="2018-06" db="EMBL/GenBank/DDBJ databases">
        <authorList>
            <consortium name="Pathogen Informatics"/>
            <person name="Doyle S."/>
        </authorList>
    </citation>
    <scope>NUCLEOTIDE SEQUENCE [LARGE SCALE GENOMIC DNA]</scope>
    <source>
        <strain evidence="4 5">NCTC1659</strain>
    </source>
</reference>
<protein>
    <submittedName>
        <fullName evidence="4">Phage tail tape measure protein, TP901 family, core region</fullName>
    </submittedName>
</protein>
<keyword evidence="5" id="KW-1185">Reference proteome</keyword>
<gene>
    <name evidence="4" type="ORF">NCTC1659_01616</name>
</gene>
<name>A0A1V4B1S6_9PAST</name>
<dbReference type="PANTHER" id="PTHR37813:SF1">
    <property type="entry name" value="FELS-2 PROPHAGE PROTEIN"/>
    <property type="match status" value="1"/>
</dbReference>
<keyword evidence="2" id="KW-0472">Membrane</keyword>
<dbReference type="Pfam" id="PF10145">
    <property type="entry name" value="PhageMin_Tail"/>
    <property type="match status" value="1"/>
</dbReference>
<evidence type="ECO:0000259" key="3">
    <source>
        <dbReference type="Pfam" id="PF10145"/>
    </source>
</evidence>
<keyword evidence="2" id="KW-0812">Transmembrane</keyword>
<dbReference type="PANTHER" id="PTHR37813">
    <property type="entry name" value="FELS-2 PROPHAGE PROTEIN"/>
    <property type="match status" value="1"/>
</dbReference>
<organism evidence="4 5">
    <name type="scientific">Canicola haemoglobinophilus</name>
    <dbReference type="NCBI Taxonomy" id="733"/>
    <lineage>
        <taxon>Bacteria</taxon>
        <taxon>Pseudomonadati</taxon>
        <taxon>Pseudomonadota</taxon>
        <taxon>Gammaproteobacteria</taxon>
        <taxon>Pasteurellales</taxon>
        <taxon>Pasteurellaceae</taxon>
        <taxon>Canicola</taxon>
    </lineage>
</organism>
<keyword evidence="1" id="KW-1188">Viral release from host cell</keyword>
<dbReference type="STRING" id="733.B0186_04965"/>
<accession>A0A1V4B1S6</accession>
<keyword evidence="2" id="KW-1133">Transmembrane helix</keyword>
<evidence type="ECO:0000313" key="4">
    <source>
        <dbReference type="EMBL" id="STO60329.1"/>
    </source>
</evidence>
<feature type="transmembrane region" description="Helical" evidence="2">
    <location>
        <begin position="41"/>
        <end position="63"/>
    </location>
</feature>
<dbReference type="EMBL" id="UGHF01000001">
    <property type="protein sequence ID" value="STO60329.1"/>
    <property type="molecule type" value="Genomic_DNA"/>
</dbReference>
<dbReference type="AlphaFoldDB" id="A0A1V4B1S6"/>
<evidence type="ECO:0000256" key="1">
    <source>
        <dbReference type="ARBA" id="ARBA00022612"/>
    </source>
</evidence>
<dbReference type="Proteomes" id="UP000254329">
    <property type="component" value="Unassembled WGS sequence"/>
</dbReference>
<dbReference type="NCBIfam" id="TIGR01760">
    <property type="entry name" value="tape_meas_TP901"/>
    <property type="match status" value="1"/>
</dbReference>
<sequence>MAVKGLEYVISLVDQVSAPLKGVMKSIDDIGDRGKDAMIKIGAGVGGIVAAGVALQAAIAPAIEMNRAIGEVRSLSVAEESLRKLTDTALEFSSQYGESATDFVRSSYDIQSAIAGLQGDELAEFTKASNLLAKGTKASAATITNYMGTMYGIFEEDAKALGNANWVQEIAGKTALAVKMFKTSGDGMSSAFTAVGAAAKSAHIDVAEQFAVLGSLQATMSGSEAGTKYKAFLAGVGNAQKALNLQFTDSNGNMLDMVSILNKIKGKFGDTLELAESDALKKAFGSDEAVALIKLLLPKVNNLKGSIQELSNVKGMDDLEKMAQAMTDPWARFSQTLNNIKSAIGAEVLRVIEPIASKIADMGTAFVKWLSTYKNIARWIGYVVGALIGFTGLTAGLTLMSGVISAIGVAFSVLFSPIGAVMALIVGIGTVIYTFRKQLMAYIDGFIKGFKSVGLSFEPISRAFGKLWDSLKRLWGTISQLFSLFGGATDSVDMFTTAGEKVGVFVGRSLELVVEVIELIVTNITKMADMFANVADFIIEMWDGVIKGWQESDPEQIFKALTSGITNIFSEIFNGLKNMFIDTLNWVITKANKLGSKLGLEIPLIPTVSEKPTQLADFSQTATLATQIAGQTINAAGSPQQQGGQVFALGSSTQPQRTQIAGGSVSSKLTTNQNINRSVNIHGGVVVKADDPRKFEQWMRDREQLNAG</sequence>
<feature type="domain" description="Phage tail tape measure protein" evidence="3">
    <location>
        <begin position="87"/>
        <end position="285"/>
    </location>
</feature>
<proteinExistence type="predicted"/>
<dbReference type="InterPro" id="IPR010090">
    <property type="entry name" value="Phage_tape_meas"/>
</dbReference>
<dbReference type="RefSeq" id="WP_078218284.1">
    <property type="nucleotide sequence ID" value="NZ_MUXZ01000011.1"/>
</dbReference>
<feature type="transmembrane region" description="Helical" evidence="2">
    <location>
        <begin position="379"/>
        <end position="400"/>
    </location>
</feature>
<evidence type="ECO:0000313" key="5">
    <source>
        <dbReference type="Proteomes" id="UP000254329"/>
    </source>
</evidence>
<evidence type="ECO:0000256" key="2">
    <source>
        <dbReference type="SAM" id="Phobius"/>
    </source>
</evidence>